<evidence type="ECO:0000313" key="1">
    <source>
        <dbReference type="EMBL" id="KKN32724.1"/>
    </source>
</evidence>
<gene>
    <name evidence="1" type="ORF">LCGC14_0811100</name>
</gene>
<accession>A0A0F9PR85</accession>
<evidence type="ECO:0008006" key="2">
    <source>
        <dbReference type="Google" id="ProtNLM"/>
    </source>
</evidence>
<comment type="caution">
    <text evidence="1">The sequence shown here is derived from an EMBL/GenBank/DDBJ whole genome shotgun (WGS) entry which is preliminary data.</text>
</comment>
<dbReference type="AlphaFoldDB" id="A0A0F9PR85"/>
<protein>
    <recommendedName>
        <fullName evidence="2">PARP-type domain-containing protein</fullName>
    </recommendedName>
</protein>
<organism evidence="1">
    <name type="scientific">marine sediment metagenome</name>
    <dbReference type="NCBI Taxonomy" id="412755"/>
    <lineage>
        <taxon>unclassified sequences</taxon>
        <taxon>metagenomes</taxon>
        <taxon>ecological metagenomes</taxon>
    </lineage>
</organism>
<name>A0A0F9PR85_9ZZZZ</name>
<proteinExistence type="predicted"/>
<dbReference type="EMBL" id="LAZR01002232">
    <property type="protein sequence ID" value="KKN32724.1"/>
    <property type="molecule type" value="Genomic_DNA"/>
</dbReference>
<sequence length="73" mass="7728">MTEVICPLCGKGFEDGEEIIGVSGAIVSDADDAIIADDQPWLALYHRECWKAISMEKSGDTPSAETGDAGQPD</sequence>
<reference evidence="1" key="1">
    <citation type="journal article" date="2015" name="Nature">
        <title>Complex archaea that bridge the gap between prokaryotes and eukaryotes.</title>
        <authorList>
            <person name="Spang A."/>
            <person name="Saw J.H."/>
            <person name="Jorgensen S.L."/>
            <person name="Zaremba-Niedzwiedzka K."/>
            <person name="Martijn J."/>
            <person name="Lind A.E."/>
            <person name="van Eijk R."/>
            <person name="Schleper C."/>
            <person name="Guy L."/>
            <person name="Ettema T.J."/>
        </authorList>
    </citation>
    <scope>NUCLEOTIDE SEQUENCE</scope>
</reference>